<dbReference type="Ensembl" id="ENSECRT00000016138.1">
    <property type="protein sequence ID" value="ENSECRP00000015857.1"/>
    <property type="gene ID" value="ENSECRG00000010573.1"/>
</dbReference>
<dbReference type="GO" id="GO:0045109">
    <property type="term" value="P:intermediate filament organization"/>
    <property type="evidence" value="ECO:0007669"/>
    <property type="project" value="TreeGrafter"/>
</dbReference>
<evidence type="ECO:0000256" key="6">
    <source>
        <dbReference type="SAM" id="MobiDB-lite"/>
    </source>
</evidence>
<evidence type="ECO:0000256" key="2">
    <source>
        <dbReference type="ARBA" id="ARBA00022737"/>
    </source>
</evidence>
<evidence type="ECO:0000259" key="7">
    <source>
        <dbReference type="PROSITE" id="PS50115"/>
    </source>
</evidence>
<evidence type="ECO:0000313" key="8">
    <source>
        <dbReference type="Ensembl" id="ENSECRP00000015857.1"/>
    </source>
</evidence>
<feature type="compositionally biased region" description="Basic residues" evidence="6">
    <location>
        <begin position="1"/>
        <end position="10"/>
    </location>
</feature>
<dbReference type="InterPro" id="IPR052248">
    <property type="entry name" value="Arf-GAP_FG-repeat_protein"/>
</dbReference>
<name>A0A8C4X9P2_ERPCA</name>
<dbReference type="GeneTree" id="ENSGT00940000155511"/>
<keyword evidence="2" id="KW-0677">Repeat</keyword>
<feature type="region of interest" description="Disordered" evidence="6">
    <location>
        <begin position="230"/>
        <end position="262"/>
    </location>
</feature>
<dbReference type="PROSITE" id="PS50115">
    <property type="entry name" value="ARFGAP"/>
    <property type="match status" value="1"/>
</dbReference>
<accession>A0A8C4X9P2</accession>
<protein>
    <submittedName>
        <fullName evidence="8">Arf-GAP domain and FG repeat-containing protein 2-like</fullName>
    </submittedName>
</protein>
<keyword evidence="1" id="KW-0479">Metal-binding</keyword>
<dbReference type="GO" id="GO:0005096">
    <property type="term" value="F:GTPase activator activity"/>
    <property type="evidence" value="ECO:0007669"/>
    <property type="project" value="InterPro"/>
</dbReference>
<keyword evidence="3 5" id="KW-0863">Zinc-finger</keyword>
<keyword evidence="4" id="KW-0862">Zinc</keyword>
<evidence type="ECO:0000256" key="5">
    <source>
        <dbReference type="PROSITE-ProRule" id="PRU00288"/>
    </source>
</evidence>
<organism evidence="8 9">
    <name type="scientific">Erpetoichthys calabaricus</name>
    <name type="common">Rope fish</name>
    <name type="synonym">Calamoichthys calabaricus</name>
    <dbReference type="NCBI Taxonomy" id="27687"/>
    <lineage>
        <taxon>Eukaryota</taxon>
        <taxon>Metazoa</taxon>
        <taxon>Chordata</taxon>
        <taxon>Craniata</taxon>
        <taxon>Vertebrata</taxon>
        <taxon>Euteleostomi</taxon>
        <taxon>Actinopterygii</taxon>
        <taxon>Polypteriformes</taxon>
        <taxon>Polypteridae</taxon>
        <taxon>Erpetoichthys</taxon>
    </lineage>
</organism>
<reference evidence="8" key="1">
    <citation type="submission" date="2021-06" db="EMBL/GenBank/DDBJ databases">
        <authorList>
            <consortium name="Wellcome Sanger Institute Data Sharing"/>
        </authorList>
    </citation>
    <scope>NUCLEOTIDE SEQUENCE [LARGE SCALE GENOMIC DNA]</scope>
</reference>
<evidence type="ECO:0000256" key="1">
    <source>
        <dbReference type="ARBA" id="ARBA00022723"/>
    </source>
</evidence>
<dbReference type="GO" id="GO:0016020">
    <property type="term" value="C:membrane"/>
    <property type="evidence" value="ECO:0007669"/>
    <property type="project" value="TreeGrafter"/>
</dbReference>
<evidence type="ECO:0000256" key="3">
    <source>
        <dbReference type="ARBA" id="ARBA00022771"/>
    </source>
</evidence>
<feature type="compositionally biased region" description="Low complexity" evidence="6">
    <location>
        <begin position="290"/>
        <end position="309"/>
    </location>
</feature>
<dbReference type="Pfam" id="PF01412">
    <property type="entry name" value="ArfGap"/>
    <property type="match status" value="1"/>
</dbReference>
<dbReference type="PANTHER" id="PTHR46134:SF4">
    <property type="entry name" value="ARF-GAP DOMAIN AND FG REPEAT-CONTAINING PROTEIN 2"/>
    <property type="match status" value="1"/>
</dbReference>
<dbReference type="GO" id="GO:0008270">
    <property type="term" value="F:zinc ion binding"/>
    <property type="evidence" value="ECO:0007669"/>
    <property type="project" value="UniProtKB-KW"/>
</dbReference>
<feature type="compositionally biased region" description="Low complexity" evidence="6">
    <location>
        <begin position="362"/>
        <end position="378"/>
    </location>
</feature>
<evidence type="ECO:0000256" key="4">
    <source>
        <dbReference type="ARBA" id="ARBA00022833"/>
    </source>
</evidence>
<dbReference type="Proteomes" id="UP000694620">
    <property type="component" value="Chromosome 3"/>
</dbReference>
<dbReference type="PRINTS" id="PR00405">
    <property type="entry name" value="REVINTRACTNG"/>
</dbReference>
<dbReference type="FunFam" id="1.10.220.150:FF:000005">
    <property type="entry name" value="Arf-GAP domain and FG repeat-containing protein 1"/>
    <property type="match status" value="1"/>
</dbReference>
<dbReference type="SUPFAM" id="SSF57863">
    <property type="entry name" value="ArfGap/RecO-like zinc finger"/>
    <property type="match status" value="1"/>
</dbReference>
<dbReference type="PANTHER" id="PTHR46134">
    <property type="entry name" value="DRONGO, ISOFORM F"/>
    <property type="match status" value="1"/>
</dbReference>
<sequence length="451" mass="48386">MRRKKKKKKRENMSASNRKPKDNQEIFSKRVRELGKGNANRQCFECEQPGVTYVDITVGSFVCTSCSGILRGLNPPHRVKSISMTTFSQQEVEFLQAHGNEVCSRIWLGTFDRRTQVIPDSRDPRRLKEFLQDKYEKKKWAVSPDRARTGIRTTVEPSGSWSSAPNGKKVPSPKEAPTPLLSISRPTLSQSVSLNQSQLHRAPPGSLTDLRTDAFTALPHRPFSYGTQLTATGQRRSSTGRSPTFPGFDAHNQELTSSGVLSPPAGAAFPALPRPTASGTFRSAFPFGGNVSSSSSSSSGPGSFRKSSSVDFGRSASIQPTSGDKYAALTELDSIFSAPSPPNTAPPGGLSEFGSFFGNRLSSSTTPSSSPGVTQSVSTPSAFPVFSNPFGVMAVSQPPLSPTNPFLNNSTSTDSTIHLANTMQRQGPPVSSNPFTGAMVQTSGISTNPFL</sequence>
<proteinExistence type="predicted"/>
<feature type="domain" description="Arf-GAP" evidence="7">
    <location>
        <begin position="28"/>
        <end position="149"/>
    </location>
</feature>
<keyword evidence="9" id="KW-1185">Reference proteome</keyword>
<dbReference type="InterPro" id="IPR038508">
    <property type="entry name" value="ArfGAP_dom_sf"/>
</dbReference>
<gene>
    <name evidence="8" type="primary">agfg2</name>
</gene>
<feature type="region of interest" description="Disordered" evidence="6">
    <location>
        <begin position="1"/>
        <end position="27"/>
    </location>
</feature>
<feature type="compositionally biased region" description="Polar residues" evidence="6">
    <location>
        <begin position="151"/>
        <end position="165"/>
    </location>
</feature>
<feature type="region of interest" description="Disordered" evidence="6">
    <location>
        <begin position="337"/>
        <end position="378"/>
    </location>
</feature>
<dbReference type="InterPro" id="IPR037278">
    <property type="entry name" value="ARFGAP/RecO"/>
</dbReference>
<evidence type="ECO:0000313" key="9">
    <source>
        <dbReference type="Proteomes" id="UP000694620"/>
    </source>
</evidence>
<reference evidence="8" key="2">
    <citation type="submission" date="2025-08" db="UniProtKB">
        <authorList>
            <consortium name="Ensembl"/>
        </authorList>
    </citation>
    <scope>IDENTIFICATION</scope>
</reference>
<feature type="compositionally biased region" description="Polar residues" evidence="6">
    <location>
        <begin position="230"/>
        <end position="242"/>
    </location>
</feature>
<reference evidence="8" key="3">
    <citation type="submission" date="2025-09" db="UniProtKB">
        <authorList>
            <consortium name="Ensembl"/>
        </authorList>
    </citation>
    <scope>IDENTIFICATION</scope>
</reference>
<feature type="region of interest" description="Disordered" evidence="6">
    <location>
        <begin position="290"/>
        <end position="321"/>
    </location>
</feature>
<dbReference type="AlphaFoldDB" id="A0A8C4X9P2"/>
<dbReference type="Gene3D" id="1.10.220.150">
    <property type="entry name" value="Arf GTPase activating protein"/>
    <property type="match status" value="1"/>
</dbReference>
<dbReference type="SMART" id="SM00105">
    <property type="entry name" value="ArfGap"/>
    <property type="match status" value="1"/>
</dbReference>
<dbReference type="GO" id="GO:0007289">
    <property type="term" value="P:spermatid nucleus differentiation"/>
    <property type="evidence" value="ECO:0007669"/>
    <property type="project" value="TreeGrafter"/>
</dbReference>
<dbReference type="GO" id="GO:0031410">
    <property type="term" value="C:cytoplasmic vesicle"/>
    <property type="evidence" value="ECO:0007669"/>
    <property type="project" value="TreeGrafter"/>
</dbReference>
<dbReference type="InterPro" id="IPR001164">
    <property type="entry name" value="ArfGAP_dom"/>
</dbReference>
<dbReference type="GO" id="GO:0001675">
    <property type="term" value="P:acrosome assembly"/>
    <property type="evidence" value="ECO:0007669"/>
    <property type="project" value="TreeGrafter"/>
</dbReference>
<feature type="region of interest" description="Disordered" evidence="6">
    <location>
        <begin position="148"/>
        <end position="181"/>
    </location>
</feature>